<dbReference type="EMBL" id="CM047583">
    <property type="protein sequence ID" value="KAI9912679.1"/>
    <property type="molecule type" value="Genomic_DNA"/>
</dbReference>
<proteinExistence type="predicted"/>
<keyword evidence="2" id="KW-1185">Reference proteome</keyword>
<accession>A0ACC0W3L3</accession>
<dbReference type="Proteomes" id="UP001163321">
    <property type="component" value="Chromosome 4"/>
</dbReference>
<comment type="caution">
    <text evidence="1">The sequence shown here is derived from an EMBL/GenBank/DDBJ whole genome shotgun (WGS) entry which is preliminary data.</text>
</comment>
<evidence type="ECO:0000313" key="1">
    <source>
        <dbReference type="EMBL" id="KAI9912679.1"/>
    </source>
</evidence>
<gene>
    <name evidence="1" type="ORF">PsorP6_006554</name>
</gene>
<organism evidence="1 2">
    <name type="scientific">Peronosclerospora sorghi</name>
    <dbReference type="NCBI Taxonomy" id="230839"/>
    <lineage>
        <taxon>Eukaryota</taxon>
        <taxon>Sar</taxon>
        <taxon>Stramenopiles</taxon>
        <taxon>Oomycota</taxon>
        <taxon>Peronosporomycetes</taxon>
        <taxon>Peronosporales</taxon>
        <taxon>Peronosporaceae</taxon>
        <taxon>Peronosclerospora</taxon>
    </lineage>
</organism>
<name>A0ACC0W3L3_9STRA</name>
<protein>
    <submittedName>
        <fullName evidence="1">Uncharacterized protein</fullName>
    </submittedName>
</protein>
<evidence type="ECO:0000313" key="2">
    <source>
        <dbReference type="Proteomes" id="UP001163321"/>
    </source>
</evidence>
<sequence>MARTLEFLVQRLQASSSLYPKDAARWVLEHLPILENPFLKQLEAKHKAFLRALFEIYRFYGYEKTFLKKFPMQIKPILSNSKMKQYQKLIDQWNYPMMEIAILETKARRLSQTFDPVPLIPGLEDKSLDELQAPARTLSYLAFIALVVKEMTFDNEVEVRMAPFRFLRPFLTVPVTGRSAKAVDRMFRALVFKLLYDDVSGGAPKMVQVASILGKTDARAIAVKNIVYGLLVLWKRDSTYFGDASLLDTGLLELMLLASLLSLAFDTSKQQSACRKRVMLDEKIHENIANQTIGKSEFAGFTKQQVEQVPEHFVEIPNASSFWPHCSNFRAMMRQLRASIPITRAAVRSDATSKSKSVTIFESVVNSLGSVNTERFKVLPEAMTPPSPALSTLPVPDSSSS</sequence>
<reference evidence="1 2" key="1">
    <citation type="journal article" date="2022" name="bioRxiv">
        <title>The genome of the oomycete Peronosclerospora sorghi, a cosmopolitan pathogen of maize and sorghum, is inflated with dispersed pseudogenes.</title>
        <authorList>
            <person name="Fletcher K."/>
            <person name="Martin F."/>
            <person name="Isakeit T."/>
            <person name="Cavanaugh K."/>
            <person name="Magill C."/>
            <person name="Michelmore R."/>
        </authorList>
    </citation>
    <scope>NUCLEOTIDE SEQUENCE [LARGE SCALE GENOMIC DNA]</scope>
    <source>
        <strain evidence="1">P6</strain>
    </source>
</reference>